<dbReference type="InterPro" id="IPR017441">
    <property type="entry name" value="Protein_kinase_ATP_BS"/>
</dbReference>
<dbReference type="Proteomes" id="UP000008068">
    <property type="component" value="Unassembled WGS sequence"/>
</dbReference>
<dbReference type="PROSITE" id="PS50011">
    <property type="entry name" value="PROTEIN_KINASE_DOM"/>
    <property type="match status" value="1"/>
</dbReference>
<dbReference type="PANTHER" id="PTHR24058">
    <property type="entry name" value="DUAL SPECIFICITY PROTEIN KINASE"/>
    <property type="match status" value="1"/>
</dbReference>
<dbReference type="PROSITE" id="PS00108">
    <property type="entry name" value="PROTEIN_KINASE_ST"/>
    <property type="match status" value="1"/>
</dbReference>
<dbReference type="PANTHER" id="PTHR24058:SF28">
    <property type="entry name" value="SERINE_THREONINE-PROTEIN KINASE MINIBRAIN"/>
    <property type="match status" value="1"/>
</dbReference>
<gene>
    <name evidence="9" type="ORF">CAEBREN_12027</name>
</gene>
<evidence type="ECO:0000256" key="3">
    <source>
        <dbReference type="ARBA" id="ARBA00022741"/>
    </source>
</evidence>
<name>G0P1G4_CAEBE</name>
<evidence type="ECO:0000313" key="9">
    <source>
        <dbReference type="EMBL" id="EGT42340.1"/>
    </source>
</evidence>
<dbReference type="Gene3D" id="1.10.510.10">
    <property type="entry name" value="Transferase(Phosphotransferase) domain 1"/>
    <property type="match status" value="1"/>
</dbReference>
<evidence type="ECO:0000256" key="4">
    <source>
        <dbReference type="ARBA" id="ARBA00022777"/>
    </source>
</evidence>
<dbReference type="InterPro" id="IPR000719">
    <property type="entry name" value="Prot_kinase_dom"/>
</dbReference>
<evidence type="ECO:0000256" key="6">
    <source>
        <dbReference type="PROSITE-ProRule" id="PRU10141"/>
    </source>
</evidence>
<dbReference type="FunCoup" id="G0P1G4">
    <property type="interactions" value="106"/>
</dbReference>
<dbReference type="InParanoid" id="G0P1G4"/>
<keyword evidence="4" id="KW-0418">Kinase</keyword>
<keyword evidence="5 6" id="KW-0067">ATP-binding</keyword>
<dbReference type="GO" id="GO:0005524">
    <property type="term" value="F:ATP binding"/>
    <property type="evidence" value="ECO:0007669"/>
    <property type="project" value="UniProtKB-UniRule"/>
</dbReference>
<evidence type="ECO:0000256" key="1">
    <source>
        <dbReference type="ARBA" id="ARBA00022527"/>
    </source>
</evidence>
<dbReference type="STRING" id="135651.G0P1G4"/>
<dbReference type="InterPro" id="IPR008271">
    <property type="entry name" value="Ser/Thr_kinase_AS"/>
</dbReference>
<dbReference type="AlphaFoldDB" id="G0P1G4"/>
<sequence>MPSQVLVAGLMIKNRYHVRNKLGEGKFGEVYKAYDKVEKMDVALKAVATVNTVEDKEDASAIGEARILLLLNKNKCKGSPQLYDYFSYKSHSLLVMELFKTDFHQLLKNHPKKSFSKQSLLHFGYHVIVAIKSIHQIGIIHRDIKPANIFLRNHQTNSMKLVIGDLGMAVKFESGFEKPGMRIRVAARDFDFSKSPYHSLGMAEGRAAQESDDLEMIAYMVMYARGIRPFVGSVTEMIAKRKELHQNPGNMVRGNNGWLKTIVELLLNQEYGSTPRYQEILDEIASHSRIPASRDFQVVVNTDGTSYLKDF</sequence>
<evidence type="ECO:0000313" key="10">
    <source>
        <dbReference type="Proteomes" id="UP000008068"/>
    </source>
</evidence>
<accession>G0P1G4</accession>
<dbReference type="eggNOG" id="KOG1164">
    <property type="taxonomic scope" value="Eukaryota"/>
</dbReference>
<protein>
    <recommendedName>
        <fullName evidence="8">Protein kinase domain-containing protein</fullName>
    </recommendedName>
</protein>
<reference evidence="10" key="1">
    <citation type="submission" date="2011-07" db="EMBL/GenBank/DDBJ databases">
        <authorList>
            <consortium name="Caenorhabditis brenneri Sequencing and Analysis Consortium"/>
            <person name="Wilson R.K."/>
        </authorList>
    </citation>
    <scope>NUCLEOTIDE SEQUENCE [LARGE SCALE GENOMIC DNA]</scope>
    <source>
        <strain evidence="10">PB2801</strain>
    </source>
</reference>
<dbReference type="HOGENOM" id="CLU_019279_3_0_1"/>
<keyword evidence="2" id="KW-0808">Transferase</keyword>
<dbReference type="OrthoDB" id="6511923at2759"/>
<keyword evidence="10" id="KW-1185">Reference proteome</keyword>
<dbReference type="EMBL" id="GL380013">
    <property type="protein sequence ID" value="EGT42340.1"/>
    <property type="molecule type" value="Genomic_DNA"/>
</dbReference>
<feature type="binding site" evidence="6">
    <location>
        <position position="45"/>
    </location>
    <ligand>
        <name>ATP</name>
        <dbReference type="ChEBI" id="CHEBI:30616"/>
    </ligand>
</feature>
<dbReference type="GO" id="GO:0004674">
    <property type="term" value="F:protein serine/threonine kinase activity"/>
    <property type="evidence" value="ECO:0007669"/>
    <property type="project" value="UniProtKB-KW"/>
</dbReference>
<dbReference type="InterPro" id="IPR050494">
    <property type="entry name" value="Ser_Thr_dual-spec_kinase"/>
</dbReference>
<evidence type="ECO:0000259" key="8">
    <source>
        <dbReference type="PROSITE" id="PS50011"/>
    </source>
</evidence>
<keyword evidence="1 7" id="KW-0723">Serine/threonine-protein kinase</keyword>
<dbReference type="InterPro" id="IPR011009">
    <property type="entry name" value="Kinase-like_dom_sf"/>
</dbReference>
<dbReference type="PROSITE" id="PS00107">
    <property type="entry name" value="PROTEIN_KINASE_ATP"/>
    <property type="match status" value="1"/>
</dbReference>
<evidence type="ECO:0000256" key="7">
    <source>
        <dbReference type="RuleBase" id="RU000304"/>
    </source>
</evidence>
<keyword evidence="3 6" id="KW-0547">Nucleotide-binding</keyword>
<evidence type="ECO:0000256" key="2">
    <source>
        <dbReference type="ARBA" id="ARBA00022679"/>
    </source>
</evidence>
<organism evidence="10">
    <name type="scientific">Caenorhabditis brenneri</name>
    <name type="common">Nematode worm</name>
    <dbReference type="NCBI Taxonomy" id="135651"/>
    <lineage>
        <taxon>Eukaryota</taxon>
        <taxon>Metazoa</taxon>
        <taxon>Ecdysozoa</taxon>
        <taxon>Nematoda</taxon>
        <taxon>Chromadorea</taxon>
        <taxon>Rhabditida</taxon>
        <taxon>Rhabditina</taxon>
        <taxon>Rhabditomorpha</taxon>
        <taxon>Rhabditoidea</taxon>
        <taxon>Rhabditidae</taxon>
        <taxon>Peloderinae</taxon>
        <taxon>Caenorhabditis</taxon>
    </lineage>
</organism>
<feature type="domain" description="Protein kinase" evidence="8">
    <location>
        <begin position="16"/>
        <end position="290"/>
    </location>
</feature>
<dbReference type="SMART" id="SM00220">
    <property type="entry name" value="S_TKc"/>
    <property type="match status" value="1"/>
</dbReference>
<dbReference type="Pfam" id="PF00069">
    <property type="entry name" value="Pkinase"/>
    <property type="match status" value="1"/>
</dbReference>
<dbReference type="SUPFAM" id="SSF56112">
    <property type="entry name" value="Protein kinase-like (PK-like)"/>
    <property type="match status" value="1"/>
</dbReference>
<comment type="similarity">
    <text evidence="7">Belongs to the protein kinase superfamily.</text>
</comment>
<evidence type="ECO:0000256" key="5">
    <source>
        <dbReference type="ARBA" id="ARBA00022840"/>
    </source>
</evidence>
<proteinExistence type="inferred from homology"/>